<evidence type="ECO:0000313" key="2">
    <source>
        <dbReference type="EMBL" id="MDC3422515.1"/>
    </source>
</evidence>
<keyword evidence="3" id="KW-1185">Reference proteome</keyword>
<organism evidence="2 3">
    <name type="scientific">Aquibacillus koreensis</name>
    <dbReference type="NCBI Taxonomy" id="279446"/>
    <lineage>
        <taxon>Bacteria</taxon>
        <taxon>Bacillati</taxon>
        <taxon>Bacillota</taxon>
        <taxon>Bacilli</taxon>
        <taxon>Bacillales</taxon>
        <taxon>Bacillaceae</taxon>
        <taxon>Aquibacillus</taxon>
    </lineage>
</organism>
<name>A0A9X4ALJ7_9BACI</name>
<dbReference type="NCBIfam" id="NF041644">
    <property type="entry name" value="CBO0543_fam"/>
    <property type="match status" value="1"/>
</dbReference>
<reference evidence="2" key="1">
    <citation type="submission" date="2022-06" db="EMBL/GenBank/DDBJ databases">
        <title>Aquibacillus sp. a new bacterium isolated from soil saline samples.</title>
        <authorList>
            <person name="Galisteo C."/>
            <person name="De La Haba R."/>
            <person name="Sanchez-Porro C."/>
            <person name="Ventosa A."/>
        </authorList>
    </citation>
    <scope>NUCLEOTIDE SEQUENCE</scope>
    <source>
        <strain evidence="2">JCM 12387</strain>
    </source>
</reference>
<dbReference type="RefSeq" id="WP_259867995.1">
    <property type="nucleotide sequence ID" value="NZ_JAMQJZ010000022.1"/>
</dbReference>
<dbReference type="Proteomes" id="UP001145072">
    <property type="component" value="Unassembled WGS sequence"/>
</dbReference>
<accession>A0A9X4ALJ7</accession>
<protein>
    <submittedName>
        <fullName evidence="2">Uncharacterized protein</fullName>
    </submittedName>
</protein>
<dbReference type="InterPro" id="IPR048147">
    <property type="entry name" value="CBO0543-like"/>
</dbReference>
<keyword evidence="1" id="KW-0472">Membrane</keyword>
<comment type="caution">
    <text evidence="2">The sequence shown here is derived from an EMBL/GenBank/DDBJ whole genome shotgun (WGS) entry which is preliminary data.</text>
</comment>
<gene>
    <name evidence="2" type="ORF">NC661_19360</name>
</gene>
<proteinExistence type="predicted"/>
<evidence type="ECO:0000256" key="1">
    <source>
        <dbReference type="SAM" id="Phobius"/>
    </source>
</evidence>
<dbReference type="AlphaFoldDB" id="A0A9X4ALJ7"/>
<dbReference type="EMBL" id="JAMQJZ010000022">
    <property type="protein sequence ID" value="MDC3422515.1"/>
    <property type="molecule type" value="Genomic_DNA"/>
</dbReference>
<keyword evidence="1" id="KW-0812">Transmembrane</keyword>
<feature type="transmembrane region" description="Helical" evidence="1">
    <location>
        <begin position="30"/>
        <end position="52"/>
    </location>
</feature>
<keyword evidence="1" id="KW-1133">Transmembrane helix</keyword>
<feature type="transmembrane region" description="Helical" evidence="1">
    <location>
        <begin position="99"/>
        <end position="124"/>
    </location>
</feature>
<feature type="transmembrane region" description="Helical" evidence="1">
    <location>
        <begin position="72"/>
        <end position="93"/>
    </location>
</feature>
<sequence>MDYIVLFLLWIIFLYTLRIAVPRDRLREAIAAFLFFHMLTWIFGIGLTYAGLLDAPIRLFKEATQISFTMEYLVFPTFAVLFQLRFPVQVGFIRRMMHYLFWVGSILAFMIIIDIFSSIMTVTWDNLVRSFFNFTIELWLCRQYVLWLFHSPDIKRLDTYES</sequence>
<evidence type="ECO:0000313" key="3">
    <source>
        <dbReference type="Proteomes" id="UP001145072"/>
    </source>
</evidence>